<accession>A0ABS4H4L8</accession>
<keyword evidence="1" id="KW-0808">Transferase</keyword>
<evidence type="ECO:0000313" key="1">
    <source>
        <dbReference type="EMBL" id="MBP1937484.1"/>
    </source>
</evidence>
<dbReference type="InterPro" id="IPR010719">
    <property type="entry name" value="MnmM_MeTrfase"/>
</dbReference>
<dbReference type="Pfam" id="PF06962">
    <property type="entry name" value="rRNA_methylase"/>
    <property type="match status" value="1"/>
</dbReference>
<keyword evidence="1" id="KW-0489">Methyltransferase</keyword>
<organism evidence="1 2">
    <name type="scientific">Paenibacillus sediminis</name>
    <dbReference type="NCBI Taxonomy" id="664909"/>
    <lineage>
        <taxon>Bacteria</taxon>
        <taxon>Bacillati</taxon>
        <taxon>Bacillota</taxon>
        <taxon>Bacilli</taxon>
        <taxon>Bacillales</taxon>
        <taxon>Paenibacillaceae</taxon>
        <taxon>Paenibacillus</taxon>
    </lineage>
</organism>
<dbReference type="InterPro" id="IPR029063">
    <property type="entry name" value="SAM-dependent_MTases_sf"/>
</dbReference>
<sequence length="193" mass="20855">MGFLSVLSYTQKLIKERLQPGEAAIDATLGTGADTLFLAKTVGRKGKVFGFDIQEEALQLTKDRLSKEDPASIADVTLLLKSHALMKEALPLELHGKIGAVMFNLGYLPVSGANQKLITLTDSTITALESSLDVLRPRGVITAVLYPGHKGGDQEASAVESWAANLPQTIAQSIIYRQLQRPNAPYLIALEKK</sequence>
<dbReference type="Gene3D" id="3.40.50.150">
    <property type="entry name" value="Vaccinia Virus protein VP39"/>
    <property type="match status" value="1"/>
</dbReference>
<dbReference type="PANTHER" id="PTHR35276:SF1">
    <property type="entry name" value="TRNA (MNM(5)S(2)U34)-METHYLTRANSFERASE, CHLOROPLASTIC"/>
    <property type="match status" value="1"/>
</dbReference>
<dbReference type="GO" id="GO:0032259">
    <property type="term" value="P:methylation"/>
    <property type="evidence" value="ECO:0007669"/>
    <property type="project" value="UniProtKB-KW"/>
</dbReference>
<dbReference type="PANTHER" id="PTHR35276">
    <property type="entry name" value="S-ADENOSYL-L-METHIONINE-DEPENDENT METHYLTRANSFERASES SUPERFAMILY PROTEIN"/>
    <property type="match status" value="1"/>
</dbReference>
<dbReference type="SUPFAM" id="SSF53335">
    <property type="entry name" value="S-adenosyl-L-methionine-dependent methyltransferases"/>
    <property type="match status" value="1"/>
</dbReference>
<reference evidence="1 2" key="1">
    <citation type="submission" date="2021-03" db="EMBL/GenBank/DDBJ databases">
        <title>Genomic Encyclopedia of Type Strains, Phase IV (KMG-IV): sequencing the most valuable type-strain genomes for metagenomic binning, comparative biology and taxonomic classification.</title>
        <authorList>
            <person name="Goeker M."/>
        </authorList>
    </citation>
    <scope>NUCLEOTIDE SEQUENCE [LARGE SCALE GENOMIC DNA]</scope>
    <source>
        <strain evidence="1 2">DSM 23491</strain>
    </source>
</reference>
<protein>
    <submittedName>
        <fullName evidence="1">SAM-dependent methyltransferase</fullName>
    </submittedName>
</protein>
<dbReference type="GO" id="GO:0008168">
    <property type="term" value="F:methyltransferase activity"/>
    <property type="evidence" value="ECO:0007669"/>
    <property type="project" value="UniProtKB-KW"/>
</dbReference>
<dbReference type="Proteomes" id="UP001519273">
    <property type="component" value="Unassembled WGS sequence"/>
</dbReference>
<dbReference type="RefSeq" id="WP_209850091.1">
    <property type="nucleotide sequence ID" value="NZ_CBCRVE010000005.1"/>
</dbReference>
<keyword evidence="2" id="KW-1185">Reference proteome</keyword>
<name>A0ABS4H4L8_9BACL</name>
<comment type="caution">
    <text evidence="1">The sequence shown here is derived from an EMBL/GenBank/DDBJ whole genome shotgun (WGS) entry which is preliminary data.</text>
</comment>
<dbReference type="EMBL" id="JAGGKP010000005">
    <property type="protein sequence ID" value="MBP1937484.1"/>
    <property type="molecule type" value="Genomic_DNA"/>
</dbReference>
<evidence type="ECO:0000313" key="2">
    <source>
        <dbReference type="Proteomes" id="UP001519273"/>
    </source>
</evidence>
<gene>
    <name evidence="1" type="ORF">J2Z20_002379</name>
</gene>
<proteinExistence type="predicted"/>